<evidence type="ECO:0000256" key="2">
    <source>
        <dbReference type="ARBA" id="ARBA00006555"/>
    </source>
</evidence>
<dbReference type="GO" id="GO:0015031">
    <property type="term" value="P:protein transport"/>
    <property type="evidence" value="ECO:0007669"/>
    <property type="project" value="UniProtKB-KW"/>
</dbReference>
<dbReference type="STRING" id="279058.LT85_4645"/>
<keyword evidence="4" id="KW-1003">Cell membrane</keyword>
<feature type="region of interest" description="Disordered" evidence="10">
    <location>
        <begin position="80"/>
        <end position="142"/>
    </location>
</feature>
<comment type="similarity">
    <text evidence="2">Belongs to the TonB family.</text>
</comment>
<reference evidence="13" key="1">
    <citation type="journal article" date="2014" name="Soil Biol. Biochem.">
        <title>Structure and function of bacterial communities in ageing soils: Insights from the Mendocino ecological staircase.</title>
        <authorList>
            <person name="Uroz S."/>
            <person name="Tech J.J."/>
            <person name="Sawaya N.A."/>
            <person name="Frey-Klett P."/>
            <person name="Leveau J.H.J."/>
        </authorList>
    </citation>
    <scope>NUCLEOTIDE SEQUENCE [LARGE SCALE GENOMIC DNA]</scope>
    <source>
        <strain evidence="13">Cal35</strain>
    </source>
</reference>
<keyword evidence="9" id="KW-0472">Membrane</keyword>
<dbReference type="PRINTS" id="PR01217">
    <property type="entry name" value="PRICHEXTENSN"/>
</dbReference>
<proteinExistence type="inferred from homology"/>
<dbReference type="SUPFAM" id="SSF74653">
    <property type="entry name" value="TolA/TonB C-terminal domain"/>
    <property type="match status" value="1"/>
</dbReference>
<dbReference type="Pfam" id="PF03544">
    <property type="entry name" value="TonB_C"/>
    <property type="match status" value="1"/>
</dbReference>
<keyword evidence="13" id="KW-1185">Reference proteome</keyword>
<gene>
    <name evidence="12" type="primary">tonB</name>
    <name evidence="12" type="ORF">LT85_4645</name>
</gene>
<keyword evidence="6" id="KW-0812">Transmembrane</keyword>
<evidence type="ECO:0000256" key="3">
    <source>
        <dbReference type="ARBA" id="ARBA00022448"/>
    </source>
</evidence>
<evidence type="ECO:0000259" key="11">
    <source>
        <dbReference type="PROSITE" id="PS52015"/>
    </source>
</evidence>
<dbReference type="KEGG" id="care:LT85_4645"/>
<accession>A0A0A1FGD6</accession>
<evidence type="ECO:0000256" key="9">
    <source>
        <dbReference type="ARBA" id="ARBA00023136"/>
    </source>
</evidence>
<dbReference type="PANTHER" id="PTHR33446">
    <property type="entry name" value="PROTEIN TONB-RELATED"/>
    <property type="match status" value="1"/>
</dbReference>
<feature type="domain" description="TonB C-terminal" evidence="11">
    <location>
        <begin position="151"/>
        <end position="247"/>
    </location>
</feature>
<keyword evidence="8" id="KW-1133">Transmembrane helix</keyword>
<dbReference type="NCBIfam" id="TIGR01352">
    <property type="entry name" value="tonB_Cterm"/>
    <property type="match status" value="1"/>
</dbReference>
<dbReference type="GO" id="GO:0055085">
    <property type="term" value="P:transmembrane transport"/>
    <property type="evidence" value="ECO:0007669"/>
    <property type="project" value="InterPro"/>
</dbReference>
<dbReference type="InterPro" id="IPR037682">
    <property type="entry name" value="TonB_C"/>
</dbReference>
<dbReference type="EMBL" id="CP009962">
    <property type="protein sequence ID" value="AIY43803.1"/>
    <property type="molecule type" value="Genomic_DNA"/>
</dbReference>
<dbReference type="Proteomes" id="UP000030302">
    <property type="component" value="Chromosome"/>
</dbReference>
<sequence>MQAMTTTPFFYRFRDALATLPSILILAILIFAGIQKAVKIQPHNDDSLVQIALTEPEPPAPPVAVPTPPVLPQVVKPVTSPVQPVRQPPPLPTPPQAVTPTAVSNTPSPELAAAPPKPAATPPAAPATTPAPEAPPPAAVAKPNNASIEASYISKVRAHLNSIKRYPTGREASQQRPQGKVKVWFVLNRDGTLVEQGIEESSNSMLLDEAARKTINRATFTAFPESSWSGETTHRFSAELEFIPGAG</sequence>
<evidence type="ECO:0000256" key="7">
    <source>
        <dbReference type="ARBA" id="ARBA00022927"/>
    </source>
</evidence>
<dbReference type="Gene3D" id="3.30.1150.10">
    <property type="match status" value="1"/>
</dbReference>
<dbReference type="GO" id="GO:0098797">
    <property type="term" value="C:plasma membrane protein complex"/>
    <property type="evidence" value="ECO:0007669"/>
    <property type="project" value="TreeGrafter"/>
</dbReference>
<evidence type="ECO:0000256" key="4">
    <source>
        <dbReference type="ARBA" id="ARBA00022475"/>
    </source>
</evidence>
<evidence type="ECO:0000256" key="10">
    <source>
        <dbReference type="SAM" id="MobiDB-lite"/>
    </source>
</evidence>
<dbReference type="InterPro" id="IPR006260">
    <property type="entry name" value="TonB/TolA_C"/>
</dbReference>
<evidence type="ECO:0000313" key="13">
    <source>
        <dbReference type="Proteomes" id="UP000030302"/>
    </source>
</evidence>
<keyword evidence="5" id="KW-0997">Cell inner membrane</keyword>
<dbReference type="AlphaFoldDB" id="A0A0A1FGD6"/>
<evidence type="ECO:0000256" key="8">
    <source>
        <dbReference type="ARBA" id="ARBA00022989"/>
    </source>
</evidence>
<evidence type="ECO:0000313" key="12">
    <source>
        <dbReference type="EMBL" id="AIY43803.1"/>
    </source>
</evidence>
<dbReference type="PANTHER" id="PTHR33446:SF2">
    <property type="entry name" value="PROTEIN TONB"/>
    <property type="match status" value="1"/>
</dbReference>
<feature type="compositionally biased region" description="Low complexity" evidence="10">
    <location>
        <begin position="98"/>
        <end position="114"/>
    </location>
</feature>
<dbReference type="PROSITE" id="PS52015">
    <property type="entry name" value="TONB_CTD"/>
    <property type="match status" value="1"/>
</dbReference>
<name>A0A0A1FGD6_9BURK</name>
<evidence type="ECO:0000256" key="6">
    <source>
        <dbReference type="ARBA" id="ARBA00022692"/>
    </source>
</evidence>
<evidence type="ECO:0000256" key="1">
    <source>
        <dbReference type="ARBA" id="ARBA00004383"/>
    </source>
</evidence>
<feature type="compositionally biased region" description="Pro residues" evidence="10">
    <location>
        <begin position="86"/>
        <end position="97"/>
    </location>
</feature>
<protein>
    <submittedName>
        <fullName evidence="12">Ferric siderophore transport system</fullName>
    </submittedName>
</protein>
<dbReference type="HOGENOM" id="CLU_1119551_0_0_4"/>
<comment type="subcellular location">
    <subcellularLocation>
        <location evidence="1">Cell inner membrane</location>
        <topology evidence="1">Single-pass membrane protein</topology>
        <orientation evidence="1">Periplasmic side</orientation>
    </subcellularLocation>
</comment>
<keyword evidence="7" id="KW-0653">Protein transport</keyword>
<dbReference type="InterPro" id="IPR051045">
    <property type="entry name" value="TonB-dependent_transducer"/>
</dbReference>
<dbReference type="RefSeq" id="WP_367379786.1">
    <property type="nucleotide sequence ID" value="NZ_CP009962.1"/>
</dbReference>
<dbReference type="GO" id="GO:0031992">
    <property type="term" value="F:energy transducer activity"/>
    <property type="evidence" value="ECO:0007669"/>
    <property type="project" value="TreeGrafter"/>
</dbReference>
<organism evidence="12 13">
    <name type="scientific">Collimonas arenae</name>
    <dbReference type="NCBI Taxonomy" id="279058"/>
    <lineage>
        <taxon>Bacteria</taxon>
        <taxon>Pseudomonadati</taxon>
        <taxon>Pseudomonadota</taxon>
        <taxon>Betaproteobacteria</taxon>
        <taxon>Burkholderiales</taxon>
        <taxon>Oxalobacteraceae</taxon>
        <taxon>Collimonas</taxon>
    </lineage>
</organism>
<evidence type="ECO:0000256" key="5">
    <source>
        <dbReference type="ARBA" id="ARBA00022519"/>
    </source>
</evidence>
<keyword evidence="3" id="KW-0813">Transport</keyword>
<feature type="compositionally biased region" description="Pro residues" evidence="10">
    <location>
        <begin position="115"/>
        <end position="125"/>
    </location>
</feature>